<dbReference type="EMBL" id="OAPG01000021">
    <property type="protein sequence ID" value="SNX87895.1"/>
    <property type="molecule type" value="Genomic_DNA"/>
</dbReference>
<dbReference type="Proteomes" id="UP001294444">
    <property type="component" value="Unassembled WGS sequence"/>
</dbReference>
<evidence type="ECO:0000313" key="2">
    <source>
        <dbReference type="Proteomes" id="UP001294444"/>
    </source>
</evidence>
<organism evidence="1 2">
    <name type="scientific">Melanopsichium pennsylvanicum</name>
    <dbReference type="NCBI Taxonomy" id="63383"/>
    <lineage>
        <taxon>Eukaryota</taxon>
        <taxon>Fungi</taxon>
        <taxon>Dikarya</taxon>
        <taxon>Basidiomycota</taxon>
        <taxon>Ustilaginomycotina</taxon>
        <taxon>Ustilaginomycetes</taxon>
        <taxon>Ustilaginales</taxon>
        <taxon>Ustilaginaceae</taxon>
        <taxon>Melanopsichium</taxon>
    </lineage>
</organism>
<proteinExistence type="predicted"/>
<evidence type="ECO:0000313" key="1">
    <source>
        <dbReference type="EMBL" id="SNX87895.1"/>
    </source>
</evidence>
<keyword evidence="2" id="KW-1185">Reference proteome</keyword>
<name>A0AAJ4XSS9_9BASI</name>
<dbReference type="AlphaFoldDB" id="A0AAJ4XSS9"/>
<sequence>MTSTKWDKKHVEEIDLAPDKWLHSVPSHLMYNPDEPDDKWLLQSSLLYCKYFDCQFWRIALSFLQVGAMESTRPSIFQPSPSAQTQRAASFTLSRSSKSEICTTSLVCLA</sequence>
<protein>
    <submittedName>
        <fullName evidence="1">Uncharacterized protein</fullName>
    </submittedName>
</protein>
<accession>A0AAJ4XSS9</accession>
<reference evidence="1" key="1">
    <citation type="submission" date="2023-10" db="EMBL/GenBank/DDBJ databases">
        <authorList>
            <person name="Guldener U."/>
        </authorList>
    </citation>
    <scope>NUCLEOTIDE SEQUENCE</scope>
    <source>
        <strain evidence="1">Mp4</strain>
    </source>
</reference>
<comment type="caution">
    <text evidence="1">The sequence shown here is derived from an EMBL/GenBank/DDBJ whole genome shotgun (WGS) entry which is preliminary data.</text>
</comment>
<gene>
    <name evidence="1" type="ORF">MEPE_06606</name>
</gene>